<evidence type="ECO:0000313" key="3">
    <source>
        <dbReference type="Proteomes" id="UP001159363"/>
    </source>
</evidence>
<dbReference type="EMBL" id="JARBHB010000005">
    <property type="protein sequence ID" value="KAJ8883494.1"/>
    <property type="molecule type" value="Genomic_DNA"/>
</dbReference>
<keyword evidence="3" id="KW-1185">Reference proteome</keyword>
<gene>
    <name evidence="2" type="ORF">PR048_015338</name>
</gene>
<comment type="caution">
    <text evidence="2">The sequence shown here is derived from an EMBL/GenBank/DDBJ whole genome shotgun (WGS) entry which is preliminary data.</text>
</comment>
<proteinExistence type="predicted"/>
<feature type="domain" description="PiggyBac transposable element-derived protein" evidence="1">
    <location>
        <begin position="1"/>
        <end position="58"/>
    </location>
</feature>
<name>A0ABQ9HGY1_9NEOP</name>
<reference evidence="2 3" key="1">
    <citation type="submission" date="2023-02" db="EMBL/GenBank/DDBJ databases">
        <title>LHISI_Scaffold_Assembly.</title>
        <authorList>
            <person name="Stuart O.P."/>
            <person name="Cleave R."/>
            <person name="Magrath M.J.L."/>
            <person name="Mikheyev A.S."/>
        </authorList>
    </citation>
    <scope>NUCLEOTIDE SEQUENCE [LARGE SCALE GENOMIC DNA]</scope>
    <source>
        <strain evidence="2">Daus_M_001</strain>
        <tissue evidence="2">Leg muscle</tissue>
    </source>
</reference>
<protein>
    <recommendedName>
        <fullName evidence="1">PiggyBac transposable element-derived protein domain-containing protein</fullName>
    </recommendedName>
</protein>
<dbReference type="Proteomes" id="UP001159363">
    <property type="component" value="Chromosome 4"/>
</dbReference>
<dbReference type="InterPro" id="IPR029526">
    <property type="entry name" value="PGBD"/>
</dbReference>
<sequence length="99" mass="11541">MYRNRFEEITKFLRFSNNEKLGGRDQMSKIRPLLDLLNNKFIANAPDCNDIYVDVAMITLFRLASRLGLWYRGRDIALLQTYIKGKIVRGLVTKALESQ</sequence>
<organism evidence="2 3">
    <name type="scientific">Dryococelus australis</name>
    <dbReference type="NCBI Taxonomy" id="614101"/>
    <lineage>
        <taxon>Eukaryota</taxon>
        <taxon>Metazoa</taxon>
        <taxon>Ecdysozoa</taxon>
        <taxon>Arthropoda</taxon>
        <taxon>Hexapoda</taxon>
        <taxon>Insecta</taxon>
        <taxon>Pterygota</taxon>
        <taxon>Neoptera</taxon>
        <taxon>Polyneoptera</taxon>
        <taxon>Phasmatodea</taxon>
        <taxon>Verophasmatodea</taxon>
        <taxon>Anareolatae</taxon>
        <taxon>Phasmatidae</taxon>
        <taxon>Eurycanthinae</taxon>
        <taxon>Dryococelus</taxon>
    </lineage>
</organism>
<evidence type="ECO:0000259" key="1">
    <source>
        <dbReference type="Pfam" id="PF13843"/>
    </source>
</evidence>
<evidence type="ECO:0000313" key="2">
    <source>
        <dbReference type="EMBL" id="KAJ8883494.1"/>
    </source>
</evidence>
<accession>A0ABQ9HGY1</accession>
<dbReference type="Pfam" id="PF13843">
    <property type="entry name" value="DDE_Tnp_1_7"/>
    <property type="match status" value="1"/>
</dbReference>